<dbReference type="Pfam" id="PF02481">
    <property type="entry name" value="DNA_processg_A"/>
    <property type="match status" value="1"/>
</dbReference>
<dbReference type="EMBL" id="LDJR01000037">
    <property type="protein sequence ID" value="OAK72634.1"/>
    <property type="molecule type" value="Genomic_DNA"/>
</dbReference>
<accession>A0A177ZXQ9</accession>
<dbReference type="Proteomes" id="UP000077881">
    <property type="component" value="Unassembled WGS sequence"/>
</dbReference>
<keyword evidence="4" id="KW-1185">Reference proteome</keyword>
<evidence type="ECO:0000313" key="3">
    <source>
        <dbReference type="EMBL" id="OAK72634.1"/>
    </source>
</evidence>
<dbReference type="PANTHER" id="PTHR43022:SF1">
    <property type="entry name" value="PROTEIN SMF"/>
    <property type="match status" value="1"/>
</dbReference>
<dbReference type="STRING" id="217031.ABB05_08245"/>
<comment type="caution">
    <text evidence="3">The sequence shown here is derived from an EMBL/GenBank/DDBJ whole genome shotgun (WGS) entry which is preliminary data.</text>
</comment>
<evidence type="ECO:0000313" key="4">
    <source>
        <dbReference type="Proteomes" id="UP000077881"/>
    </source>
</evidence>
<proteinExistence type="inferred from homology"/>
<reference evidence="3 4" key="1">
    <citation type="submission" date="2015-05" db="EMBL/GenBank/DDBJ databases">
        <title>Comparison of genome.</title>
        <authorList>
            <person name="Zheng Z."/>
            <person name="Sun M."/>
        </authorList>
    </citation>
    <scope>NUCLEOTIDE SEQUENCE [LARGE SCALE GENOMIC DNA]</scope>
    <source>
        <strain evidence="3 4">G25-74</strain>
    </source>
</reference>
<evidence type="ECO:0000256" key="1">
    <source>
        <dbReference type="ARBA" id="ARBA00006525"/>
    </source>
</evidence>
<comment type="similarity">
    <text evidence="1">Belongs to the DprA/Smf family.</text>
</comment>
<dbReference type="InterPro" id="IPR003488">
    <property type="entry name" value="DprA"/>
</dbReference>
<dbReference type="AlphaFoldDB" id="A0A177ZXQ9"/>
<dbReference type="NCBIfam" id="TIGR00732">
    <property type="entry name" value="dprA"/>
    <property type="match status" value="1"/>
</dbReference>
<dbReference type="SUPFAM" id="SSF102405">
    <property type="entry name" value="MCP/YpsA-like"/>
    <property type="match status" value="1"/>
</dbReference>
<protein>
    <submittedName>
        <fullName evidence="3">DNA processing protein DprA</fullName>
    </submittedName>
</protein>
<feature type="domain" description="Smf/DprA SLOG" evidence="2">
    <location>
        <begin position="63"/>
        <end position="272"/>
    </location>
</feature>
<dbReference type="PATRIC" id="fig|217031.6.peg.1743"/>
<evidence type="ECO:0000259" key="2">
    <source>
        <dbReference type="Pfam" id="PF02481"/>
    </source>
</evidence>
<dbReference type="GO" id="GO:0009294">
    <property type="term" value="P:DNA-mediated transformation"/>
    <property type="evidence" value="ECO:0007669"/>
    <property type="project" value="InterPro"/>
</dbReference>
<dbReference type="InterPro" id="IPR057666">
    <property type="entry name" value="DrpA_SLOG"/>
</dbReference>
<sequence>MGNHSIRKLLQIDPSLTHLYTMSPSRLQQIFRLKDNKMKLFLKEFDAINPEKLTRLYQARNIKFITIEDLEYPPLLKEIHDPPLVLFLQGNLALMQGRLLAIVGARDSDHFGENSLRTVMPDLIREKLIIVSGLAKGADTMAHKQAIEFGGKTIGVIGGGLFHIYPHENRKLAELMAKEHLIISEYPPIRKPQKWHFPMRNRIIAGLTFGTLVIQAKKRSGSLITADMALESGREVYAFPGPINHRLSAGTNHLIQQGAKLIGSSEDILEELYFKN</sequence>
<dbReference type="PANTHER" id="PTHR43022">
    <property type="entry name" value="PROTEIN SMF"/>
    <property type="match status" value="1"/>
</dbReference>
<organism evidence="3 4">
    <name type="scientific">Lederbergia galactosidilytica</name>
    <dbReference type="NCBI Taxonomy" id="217031"/>
    <lineage>
        <taxon>Bacteria</taxon>
        <taxon>Bacillati</taxon>
        <taxon>Bacillota</taxon>
        <taxon>Bacilli</taxon>
        <taxon>Bacillales</taxon>
        <taxon>Bacillaceae</taxon>
        <taxon>Lederbergia</taxon>
    </lineage>
</organism>
<name>A0A177ZXQ9_9BACI</name>
<gene>
    <name evidence="3" type="ORF">ABB05_08245</name>
</gene>
<dbReference type="Gene3D" id="3.40.50.450">
    <property type="match status" value="1"/>
</dbReference>